<dbReference type="EMBL" id="JBHEZZ010000042">
    <property type="protein sequence ID" value="MFC1407299.1"/>
    <property type="molecule type" value="Genomic_DNA"/>
</dbReference>
<dbReference type="RefSeq" id="WP_030250023.1">
    <property type="nucleotide sequence ID" value="NZ_JBHEZZ010000042.1"/>
</dbReference>
<dbReference type="Pfam" id="PF10604">
    <property type="entry name" value="Polyketide_cyc2"/>
    <property type="match status" value="1"/>
</dbReference>
<evidence type="ECO:0000313" key="2">
    <source>
        <dbReference type="Proteomes" id="UP001592528"/>
    </source>
</evidence>
<keyword evidence="2" id="KW-1185">Reference proteome</keyword>
<reference evidence="1 2" key="1">
    <citation type="submission" date="2024-09" db="EMBL/GenBank/DDBJ databases">
        <authorList>
            <person name="Lee S.D."/>
        </authorList>
    </citation>
    <scope>NUCLEOTIDE SEQUENCE [LARGE SCALE GENOMIC DNA]</scope>
    <source>
        <strain evidence="1 2">N1-5</strain>
    </source>
</reference>
<dbReference type="CDD" id="cd07812">
    <property type="entry name" value="SRPBCC"/>
    <property type="match status" value="1"/>
</dbReference>
<organism evidence="1 2">
    <name type="scientific">Streptacidiphilus cavernicola</name>
    <dbReference type="NCBI Taxonomy" id="3342716"/>
    <lineage>
        <taxon>Bacteria</taxon>
        <taxon>Bacillati</taxon>
        <taxon>Actinomycetota</taxon>
        <taxon>Actinomycetes</taxon>
        <taxon>Kitasatosporales</taxon>
        <taxon>Streptomycetaceae</taxon>
        <taxon>Streptacidiphilus</taxon>
    </lineage>
</organism>
<dbReference type="Proteomes" id="UP001592528">
    <property type="component" value="Unassembled WGS sequence"/>
</dbReference>
<dbReference type="SUPFAM" id="SSF55961">
    <property type="entry name" value="Bet v1-like"/>
    <property type="match status" value="1"/>
</dbReference>
<accession>A0ABV6V0Q0</accession>
<protein>
    <submittedName>
        <fullName evidence="1">SRPBCC family protein</fullName>
    </submittedName>
</protein>
<dbReference type="InterPro" id="IPR023393">
    <property type="entry name" value="START-like_dom_sf"/>
</dbReference>
<dbReference type="InterPro" id="IPR019587">
    <property type="entry name" value="Polyketide_cyclase/dehydratase"/>
</dbReference>
<evidence type="ECO:0000313" key="1">
    <source>
        <dbReference type="EMBL" id="MFC1407299.1"/>
    </source>
</evidence>
<comment type="caution">
    <text evidence="1">The sequence shown here is derived from an EMBL/GenBank/DDBJ whole genome shotgun (WGS) entry which is preliminary data.</text>
</comment>
<name>A0ABV6V0Q0_9ACTN</name>
<proteinExistence type="predicted"/>
<sequence length="130" mass="14110">MPEFDDSVIAAAAPEEVWKLLYDPSRFPQWWAGVGSVDSRTDAGFTLYPEGYPDFPMPQLVSSDPAGRTVTISCLVSDLRFEWRLRPVAGGTEISAHVVIPPAEAHRLAAQTATISASLHRLATLAAESE</sequence>
<dbReference type="Gene3D" id="3.30.530.20">
    <property type="match status" value="1"/>
</dbReference>
<gene>
    <name evidence="1" type="ORF">ACEZDJ_39065</name>
</gene>